<dbReference type="CDD" id="cd01127">
    <property type="entry name" value="TrwB_TraG_TraD_VirD4"/>
    <property type="match status" value="2"/>
</dbReference>
<feature type="region of interest" description="Disordered" evidence="1">
    <location>
        <begin position="174"/>
        <end position="198"/>
    </location>
</feature>
<keyword evidence="2" id="KW-1133">Transmembrane helix</keyword>
<dbReference type="Pfam" id="PF10412">
    <property type="entry name" value="TrwB_AAD_bind"/>
    <property type="match status" value="1"/>
</dbReference>
<dbReference type="PANTHER" id="PTHR30121:SF11">
    <property type="entry name" value="AAA+ ATPASE DOMAIN-CONTAINING PROTEIN"/>
    <property type="match status" value="1"/>
</dbReference>
<evidence type="ECO:0000256" key="2">
    <source>
        <dbReference type="SAM" id="Phobius"/>
    </source>
</evidence>
<name>A0A8J4EAL5_9ACTN</name>
<proteinExistence type="predicted"/>
<dbReference type="EMBL" id="BOPG01000137">
    <property type="protein sequence ID" value="GIJ64902.1"/>
    <property type="molecule type" value="Genomic_DNA"/>
</dbReference>
<keyword evidence="5" id="KW-1185">Reference proteome</keyword>
<dbReference type="PANTHER" id="PTHR30121">
    <property type="entry name" value="UNCHARACTERIZED PROTEIN YJGR-RELATED"/>
    <property type="match status" value="1"/>
</dbReference>
<dbReference type="InterPro" id="IPR027417">
    <property type="entry name" value="P-loop_NTPase"/>
</dbReference>
<keyword evidence="2" id="KW-0812">Transmembrane</keyword>
<feature type="transmembrane region" description="Helical" evidence="2">
    <location>
        <begin position="50"/>
        <end position="72"/>
    </location>
</feature>
<dbReference type="Gene3D" id="3.40.50.300">
    <property type="entry name" value="P-loop containing nucleotide triphosphate hydrolases"/>
    <property type="match status" value="2"/>
</dbReference>
<evidence type="ECO:0000259" key="3">
    <source>
        <dbReference type="Pfam" id="PF10412"/>
    </source>
</evidence>
<evidence type="ECO:0000313" key="5">
    <source>
        <dbReference type="Proteomes" id="UP000612585"/>
    </source>
</evidence>
<feature type="region of interest" description="Disordered" evidence="1">
    <location>
        <begin position="291"/>
        <end position="325"/>
    </location>
</feature>
<keyword evidence="2" id="KW-0472">Membrane</keyword>
<dbReference type="Proteomes" id="UP000612585">
    <property type="component" value="Unassembled WGS sequence"/>
</dbReference>
<dbReference type="InterPro" id="IPR019476">
    <property type="entry name" value="T4SS_TraD_DNA-bd"/>
</dbReference>
<feature type="compositionally biased region" description="Polar residues" evidence="1">
    <location>
        <begin position="177"/>
        <end position="194"/>
    </location>
</feature>
<protein>
    <recommendedName>
        <fullName evidence="3">Type IV secretion system coupling protein TraD DNA-binding domain-containing protein</fullName>
    </recommendedName>
</protein>
<feature type="compositionally biased region" description="Basic and acidic residues" evidence="1">
    <location>
        <begin position="307"/>
        <end position="321"/>
    </location>
</feature>
<sequence length="914" mass="98106">MSLNHPGSALSPGSSPTPSVDPNMAPTQPQSWLVHVGGRVVDWLTERPEMVAVLGFVAAAVIVAVHAARAAVWQWRHRRLSTHAHQILITPPAEVDPAGATAWWANLHDLLSPSRRHRLLHGTPHIAMEYRWAGRQLTIVAWVPGTVPAGPVAAAVRAAWPGAACTVQKATAPIPTDTRTTSKPAGSQVGSPAGSQAVGGALAPAMPGWYPLNVDQATDPMRPIVAGAGLHSTEHACVQVLARPATPRQVARLRAGAAALRTGKPPTSGLLDPTPLVRGALNLTTEIVTELVTPGPPRRTGTAAGAESRRGQPDPLRDRDVGPAIDKTIGPQWETAIRYAVANTATRGGGDSTGSSVDGSDSVARRLTTLAHGIASAFGGYAGRNRLRHLPVAHPVDVLTRRPLRRGFLLSAQELAVIAGLPTDLAVPGLGRARAKSVPAPIDVPAGGRNTKILGTAEVGGHSVALPIADARQHIHLIGSTGSGKSTEMCHLVLDDIKARRGVVVIDPKGDLVLDILDRIPASVADRVVLIDPDQPGGATFNPLQGLDDDLIVDNVVSIFSKIFQRHWGPRIDDVLRVACLTLMRKANATLTLVPPLLQGHRFRAAFTADLNDPEGLLGFWEWYESIPPPLRAQIIAPVLSRLRAFLLRDFVKATLGVPRSSFDMGHVLDHGGILLARLPKGQIGEETAKLMGSFVFASVWQAATARARIPEPDRRDASIYVDEAHNVLNLAGSVGDMLAEARGYHLSLTLAHQNLTQLPRETQLALSANARTKIFFSCSPEDAHQLARHTLPELDEHDLSHLDAYTAAARLVVASRETAAFTLRTRPPTPIVGEALAIRQQVAHTERSEPTGIEQLARRSRTRVDSGHGTDPDRTDQNRTDKNRRTNQDRRNKPDRRDQIRRDDLDRGENGRG</sequence>
<feature type="domain" description="Type IV secretion system coupling protein TraD DNA-binding" evidence="3">
    <location>
        <begin position="463"/>
        <end position="515"/>
    </location>
</feature>
<feature type="region of interest" description="Disordered" evidence="1">
    <location>
        <begin position="1"/>
        <end position="28"/>
    </location>
</feature>
<dbReference type="SUPFAM" id="SSF52540">
    <property type="entry name" value="P-loop containing nucleoside triphosphate hydrolases"/>
    <property type="match status" value="1"/>
</dbReference>
<feature type="compositionally biased region" description="Basic and acidic residues" evidence="1">
    <location>
        <begin position="863"/>
        <end position="914"/>
    </location>
</feature>
<accession>A0A8J4EAL5</accession>
<organism evidence="4 5">
    <name type="scientific">Virgisporangium aurantiacum</name>
    <dbReference type="NCBI Taxonomy" id="175570"/>
    <lineage>
        <taxon>Bacteria</taxon>
        <taxon>Bacillati</taxon>
        <taxon>Actinomycetota</taxon>
        <taxon>Actinomycetes</taxon>
        <taxon>Micromonosporales</taxon>
        <taxon>Micromonosporaceae</taxon>
        <taxon>Virgisporangium</taxon>
    </lineage>
</organism>
<dbReference type="InterPro" id="IPR051162">
    <property type="entry name" value="T4SS_component"/>
</dbReference>
<dbReference type="AlphaFoldDB" id="A0A8J4EAL5"/>
<feature type="region of interest" description="Disordered" evidence="1">
    <location>
        <begin position="842"/>
        <end position="914"/>
    </location>
</feature>
<comment type="caution">
    <text evidence="4">The sequence shown here is derived from an EMBL/GenBank/DDBJ whole genome shotgun (WGS) entry which is preliminary data.</text>
</comment>
<gene>
    <name evidence="4" type="ORF">Vau01_124180</name>
</gene>
<reference evidence="4" key="1">
    <citation type="submission" date="2021-01" db="EMBL/GenBank/DDBJ databases">
        <title>Whole genome shotgun sequence of Virgisporangium aurantiacum NBRC 16421.</title>
        <authorList>
            <person name="Komaki H."/>
            <person name="Tamura T."/>
        </authorList>
    </citation>
    <scope>NUCLEOTIDE SEQUENCE</scope>
    <source>
        <strain evidence="4">NBRC 16421</strain>
    </source>
</reference>
<evidence type="ECO:0000313" key="4">
    <source>
        <dbReference type="EMBL" id="GIJ64902.1"/>
    </source>
</evidence>
<evidence type="ECO:0000256" key="1">
    <source>
        <dbReference type="SAM" id="MobiDB-lite"/>
    </source>
</evidence>